<accession>A0A8S4S035</accession>
<evidence type="ECO:0000313" key="1">
    <source>
        <dbReference type="EMBL" id="CAH2243134.1"/>
    </source>
</evidence>
<sequence length="73" mass="7657">MGLMINVYLGILSGMGSEDAGSGDRGSAKRLAHVVAGDCRACRCPPQQPRNSPAVPPRPPCLPCMPCRGRPEP</sequence>
<proteinExistence type="predicted"/>
<organism evidence="1 2">
    <name type="scientific">Pararge aegeria aegeria</name>
    <dbReference type="NCBI Taxonomy" id="348720"/>
    <lineage>
        <taxon>Eukaryota</taxon>
        <taxon>Metazoa</taxon>
        <taxon>Ecdysozoa</taxon>
        <taxon>Arthropoda</taxon>
        <taxon>Hexapoda</taxon>
        <taxon>Insecta</taxon>
        <taxon>Pterygota</taxon>
        <taxon>Neoptera</taxon>
        <taxon>Endopterygota</taxon>
        <taxon>Lepidoptera</taxon>
        <taxon>Glossata</taxon>
        <taxon>Ditrysia</taxon>
        <taxon>Papilionoidea</taxon>
        <taxon>Nymphalidae</taxon>
        <taxon>Satyrinae</taxon>
        <taxon>Satyrini</taxon>
        <taxon>Parargina</taxon>
        <taxon>Pararge</taxon>
    </lineage>
</organism>
<comment type="caution">
    <text evidence="1">The sequence shown here is derived from an EMBL/GenBank/DDBJ whole genome shotgun (WGS) entry which is preliminary data.</text>
</comment>
<name>A0A8S4S035_9NEOP</name>
<keyword evidence="2" id="KW-1185">Reference proteome</keyword>
<gene>
    <name evidence="1" type="primary">jg14428</name>
    <name evidence="1" type="ORF">PAEG_LOCUS19336</name>
</gene>
<reference evidence="1" key="1">
    <citation type="submission" date="2022-03" db="EMBL/GenBank/DDBJ databases">
        <authorList>
            <person name="Lindestad O."/>
        </authorList>
    </citation>
    <scope>NUCLEOTIDE SEQUENCE</scope>
</reference>
<evidence type="ECO:0000313" key="2">
    <source>
        <dbReference type="Proteomes" id="UP000838756"/>
    </source>
</evidence>
<dbReference type="OrthoDB" id="10582476at2759"/>
<dbReference type="AlphaFoldDB" id="A0A8S4S035"/>
<dbReference type="Proteomes" id="UP000838756">
    <property type="component" value="Unassembled WGS sequence"/>
</dbReference>
<dbReference type="EMBL" id="CAKXAJ010025717">
    <property type="protein sequence ID" value="CAH2243134.1"/>
    <property type="molecule type" value="Genomic_DNA"/>
</dbReference>
<protein>
    <submittedName>
        <fullName evidence="1">Jg14428 protein</fullName>
    </submittedName>
</protein>